<dbReference type="PANTHER" id="PTHR43689:SF8">
    <property type="entry name" value="ALPHA_BETA-HYDROLASES SUPERFAMILY PROTEIN"/>
    <property type="match status" value="1"/>
</dbReference>
<dbReference type="InterPro" id="IPR029058">
    <property type="entry name" value="AB_hydrolase_fold"/>
</dbReference>
<protein>
    <submittedName>
        <fullName evidence="2">Alpha/beta fold family hydrolase</fullName>
    </submittedName>
</protein>
<comment type="caution">
    <text evidence="2">The sequence shown here is derived from an EMBL/GenBank/DDBJ whole genome shotgun (WGS) entry which is preliminary data.</text>
</comment>
<accession>A0A062VCM7</accession>
<dbReference type="EMBL" id="ARYM01000024">
    <property type="protein sequence ID" value="KCZ97143.1"/>
    <property type="molecule type" value="Genomic_DNA"/>
</dbReference>
<dbReference type="AlphaFoldDB" id="A0A062VCM7"/>
<evidence type="ECO:0000313" key="3">
    <source>
        <dbReference type="Proteomes" id="UP000027100"/>
    </source>
</evidence>
<dbReference type="Proteomes" id="UP000027100">
    <property type="component" value="Unassembled WGS sequence"/>
</dbReference>
<sequence>MFSRFLAVVITLGVILFAGWWSLKRDDIPYDQLETIYASSDSRYLALGEEMRIHFRDVGPRDAPVIVLVHGFSASLHTWKPWVADLKRDYRVISLDLPGHGLSRCIDNDAIGTDQFVDVIDRVTQAVKADRFTLTGNSMGGGAAWNYALAHPEKLEGLVLVDAAGWPRSEAESDDRPFIFRLLEIGLVRKLVKDLDMSSLIRPGLEDSFADPSFVTDAMVDRYASLARAPCHREALLALSAGRGTRAEATPERLSAITVPTLVMHGEKDNLIPASHGEQFAAAIPGAELKLYPDVGHLPQEEIAAQSIADLRAFLTTRVQGLPAENTSLPTH</sequence>
<organism evidence="2 3">
    <name type="scientific">Hyphomonas polymorpha PS728</name>
    <dbReference type="NCBI Taxonomy" id="1280954"/>
    <lineage>
        <taxon>Bacteria</taxon>
        <taxon>Pseudomonadati</taxon>
        <taxon>Pseudomonadota</taxon>
        <taxon>Alphaproteobacteria</taxon>
        <taxon>Hyphomonadales</taxon>
        <taxon>Hyphomonadaceae</taxon>
        <taxon>Hyphomonas</taxon>
    </lineage>
</organism>
<dbReference type="Pfam" id="PF00561">
    <property type="entry name" value="Abhydrolase_1"/>
    <property type="match status" value="1"/>
</dbReference>
<keyword evidence="2" id="KW-0378">Hydrolase</keyword>
<dbReference type="Gene3D" id="3.40.50.1820">
    <property type="entry name" value="alpha/beta hydrolase"/>
    <property type="match status" value="1"/>
</dbReference>
<dbReference type="SUPFAM" id="SSF53474">
    <property type="entry name" value="alpha/beta-Hydrolases"/>
    <property type="match status" value="1"/>
</dbReference>
<dbReference type="STRING" id="1280954.HPO_16250"/>
<keyword evidence="3" id="KW-1185">Reference proteome</keyword>
<dbReference type="PANTHER" id="PTHR43689">
    <property type="entry name" value="HYDROLASE"/>
    <property type="match status" value="1"/>
</dbReference>
<feature type="domain" description="AB hydrolase-1" evidence="1">
    <location>
        <begin position="64"/>
        <end position="302"/>
    </location>
</feature>
<name>A0A062VCM7_9PROT</name>
<reference evidence="2 3" key="1">
    <citation type="journal article" date="2014" name="Antonie Van Leeuwenhoek">
        <title>Hyphomonas beringensis sp. nov. and Hyphomonas chukchiensis sp. nov., isolated from surface seawater of the Bering Sea and Chukchi Sea.</title>
        <authorList>
            <person name="Li C."/>
            <person name="Lai Q."/>
            <person name="Li G."/>
            <person name="Dong C."/>
            <person name="Wang J."/>
            <person name="Liao Y."/>
            <person name="Shao Z."/>
        </authorList>
    </citation>
    <scope>NUCLEOTIDE SEQUENCE [LARGE SCALE GENOMIC DNA]</scope>
    <source>
        <strain evidence="2 3">PS728</strain>
    </source>
</reference>
<evidence type="ECO:0000259" key="1">
    <source>
        <dbReference type="Pfam" id="PF00561"/>
    </source>
</evidence>
<evidence type="ECO:0000313" key="2">
    <source>
        <dbReference type="EMBL" id="KCZ97143.1"/>
    </source>
</evidence>
<dbReference type="OrthoDB" id="9785847at2"/>
<dbReference type="PRINTS" id="PR00111">
    <property type="entry name" value="ABHYDROLASE"/>
</dbReference>
<proteinExistence type="predicted"/>
<dbReference type="InterPro" id="IPR000073">
    <property type="entry name" value="AB_hydrolase_1"/>
</dbReference>
<dbReference type="GO" id="GO:0016787">
    <property type="term" value="F:hydrolase activity"/>
    <property type="evidence" value="ECO:0007669"/>
    <property type="project" value="UniProtKB-KW"/>
</dbReference>
<gene>
    <name evidence="2" type="ORF">HPO_16250</name>
</gene>
<dbReference type="RefSeq" id="WP_035601144.1">
    <property type="nucleotide sequence ID" value="NZ_ARYM01000024.1"/>
</dbReference>
<dbReference type="PATRIC" id="fig|1280954.3.peg.3280"/>
<dbReference type="eggNOG" id="COG2267">
    <property type="taxonomic scope" value="Bacteria"/>
</dbReference>